<dbReference type="InterPro" id="IPR036465">
    <property type="entry name" value="vWFA_dom_sf"/>
</dbReference>
<feature type="transmembrane region" description="Helical" evidence="1">
    <location>
        <begin position="30"/>
        <end position="50"/>
    </location>
</feature>
<accession>A0A0A6RMN4</accession>
<sequence length="434" mass="50384">MKPAPLAFLGLSLWLTLAIAASLRPSIITYWQTAAIILLLLALIDAWRVWRLPSIQVQRQVPSSLPLGVWNQVILRLHNPTRHSRLVEIFDDYPIHSDLQGLPQRLTIPNSASIETQYRLRPQQRGATEFAGLHLLFYSPWRFWKKYRYIELKTPIRIYPNFATITKYALFAAEDRLGQLGIRQRQRRGEGLEFHQLREYRTGDALRQIDWNATSKHKKLISKEYQDERDQQIIFLIDCGRRMLAQDGPLSHFDHSLNAILLLSYVALRQGDALGLMTFSGEQRWLAPRKSINTINVILNTLYDLQPSKHASDYLNAAKQLMCRQKKRALIVLISNLRDEDNDELLPALQLLRKKHLVIVASLQERILNEVLEQPVYHFEDALRHAATLHYLNARQRAHDTLKSHGIVYLDTVPEQLPVRMVNRYLDIKRSGVL</sequence>
<evidence type="ECO:0000256" key="1">
    <source>
        <dbReference type="SAM" id="Phobius"/>
    </source>
</evidence>
<keyword evidence="4" id="KW-1185">Reference proteome</keyword>
<protein>
    <recommendedName>
        <fullName evidence="2">DUF58 domain-containing protein</fullName>
    </recommendedName>
</protein>
<keyword evidence="1" id="KW-0812">Transmembrane</keyword>
<reference evidence="3 4" key="1">
    <citation type="journal article" date="2016" name="Front. Microbiol.">
        <title>Single-Cell (Meta-)Genomics of a Dimorphic Candidatus Thiomargarita nelsonii Reveals Genomic Plasticity.</title>
        <authorList>
            <person name="Flood B.E."/>
            <person name="Fliss P."/>
            <person name="Jones D.S."/>
            <person name="Dick G.J."/>
            <person name="Jain S."/>
            <person name="Kaster A.K."/>
            <person name="Winkel M."/>
            <person name="Mussmann M."/>
            <person name="Bailey J."/>
        </authorList>
    </citation>
    <scope>NUCLEOTIDE SEQUENCE [LARGE SCALE GENOMIC DNA]</scope>
    <source>
        <strain evidence="3">Hydrate Ridge</strain>
    </source>
</reference>
<dbReference type="EMBL" id="JSZA02000169">
    <property type="protein sequence ID" value="KHD05086.1"/>
    <property type="molecule type" value="Genomic_DNA"/>
</dbReference>
<evidence type="ECO:0000259" key="2">
    <source>
        <dbReference type="Pfam" id="PF01882"/>
    </source>
</evidence>
<dbReference type="AlphaFoldDB" id="A0A0A6RMN4"/>
<feature type="domain" description="DUF58" evidence="2">
    <location>
        <begin position="197"/>
        <end position="367"/>
    </location>
</feature>
<dbReference type="SUPFAM" id="SSF53300">
    <property type="entry name" value="vWA-like"/>
    <property type="match status" value="1"/>
</dbReference>
<dbReference type="Gene3D" id="3.40.50.410">
    <property type="entry name" value="von Willebrand factor, type A domain"/>
    <property type="match status" value="1"/>
</dbReference>
<keyword evidence="1" id="KW-0472">Membrane</keyword>
<dbReference type="Proteomes" id="UP000030428">
    <property type="component" value="Unassembled WGS sequence"/>
</dbReference>
<comment type="caution">
    <text evidence="3">The sequence shown here is derived from an EMBL/GenBank/DDBJ whole genome shotgun (WGS) entry which is preliminary data.</text>
</comment>
<organism evidence="3 4">
    <name type="scientific">Candidatus Thiomargarita nelsonii</name>
    <dbReference type="NCBI Taxonomy" id="1003181"/>
    <lineage>
        <taxon>Bacteria</taxon>
        <taxon>Pseudomonadati</taxon>
        <taxon>Pseudomonadota</taxon>
        <taxon>Gammaproteobacteria</taxon>
        <taxon>Thiotrichales</taxon>
        <taxon>Thiotrichaceae</taxon>
        <taxon>Thiomargarita</taxon>
    </lineage>
</organism>
<proteinExistence type="predicted"/>
<keyword evidence="1" id="KW-1133">Transmembrane helix</keyword>
<dbReference type="PANTHER" id="PTHR33608:SF3">
    <property type="entry name" value="SLR2013 PROTEIN"/>
    <property type="match status" value="1"/>
</dbReference>
<gene>
    <name evidence="3" type="ORF">PN36_27435</name>
</gene>
<evidence type="ECO:0000313" key="3">
    <source>
        <dbReference type="EMBL" id="KHD05086.1"/>
    </source>
</evidence>
<dbReference type="PANTHER" id="PTHR33608">
    <property type="entry name" value="BLL2464 PROTEIN"/>
    <property type="match status" value="1"/>
</dbReference>
<evidence type="ECO:0000313" key="4">
    <source>
        <dbReference type="Proteomes" id="UP000030428"/>
    </source>
</evidence>
<dbReference type="InterPro" id="IPR002881">
    <property type="entry name" value="DUF58"/>
</dbReference>
<name>A0A0A6RMN4_9GAMM</name>
<dbReference type="Pfam" id="PF01882">
    <property type="entry name" value="DUF58"/>
    <property type="match status" value="1"/>
</dbReference>